<protein>
    <submittedName>
        <fullName evidence="1">Uncharacterized protein</fullName>
    </submittedName>
</protein>
<dbReference type="AlphaFoldDB" id="A0A8K0GZH7"/>
<comment type="caution">
    <text evidence="1">The sequence shown here is derived from an EMBL/GenBank/DDBJ whole genome shotgun (WGS) entry which is preliminary data.</text>
</comment>
<keyword evidence="2" id="KW-1185">Reference proteome</keyword>
<dbReference type="Proteomes" id="UP000796880">
    <property type="component" value="Unassembled WGS sequence"/>
</dbReference>
<evidence type="ECO:0000313" key="1">
    <source>
        <dbReference type="EMBL" id="KAF3442893.1"/>
    </source>
</evidence>
<reference evidence="1" key="1">
    <citation type="submission" date="2020-03" db="EMBL/GenBank/DDBJ databases">
        <title>A high-quality chromosome-level genome assembly of a woody plant with both climbing and erect habits, Rhamnella rubrinervis.</title>
        <authorList>
            <person name="Lu Z."/>
            <person name="Yang Y."/>
            <person name="Zhu X."/>
            <person name="Sun Y."/>
        </authorList>
    </citation>
    <scope>NUCLEOTIDE SEQUENCE</scope>
    <source>
        <strain evidence="1">BYM</strain>
        <tissue evidence="1">Leaf</tissue>
    </source>
</reference>
<organism evidence="1 2">
    <name type="scientific">Rhamnella rubrinervis</name>
    <dbReference type="NCBI Taxonomy" id="2594499"/>
    <lineage>
        <taxon>Eukaryota</taxon>
        <taxon>Viridiplantae</taxon>
        <taxon>Streptophyta</taxon>
        <taxon>Embryophyta</taxon>
        <taxon>Tracheophyta</taxon>
        <taxon>Spermatophyta</taxon>
        <taxon>Magnoliopsida</taxon>
        <taxon>eudicotyledons</taxon>
        <taxon>Gunneridae</taxon>
        <taxon>Pentapetalae</taxon>
        <taxon>rosids</taxon>
        <taxon>fabids</taxon>
        <taxon>Rosales</taxon>
        <taxon>Rhamnaceae</taxon>
        <taxon>rhamnoid group</taxon>
        <taxon>Rhamneae</taxon>
        <taxon>Rhamnella</taxon>
    </lineage>
</organism>
<gene>
    <name evidence="1" type="ORF">FNV43_RR16811</name>
</gene>
<name>A0A8K0GZH7_9ROSA</name>
<evidence type="ECO:0000313" key="2">
    <source>
        <dbReference type="Proteomes" id="UP000796880"/>
    </source>
</evidence>
<sequence>MHLDERHQYPSEHCESFPNGCCKQLHLGGYYEHLDQKRLGENFEGIIRLKMLLHFYSLFLSRTDCDKVGCVH</sequence>
<proteinExistence type="predicted"/>
<dbReference type="EMBL" id="VOIH02000007">
    <property type="protein sequence ID" value="KAF3442893.1"/>
    <property type="molecule type" value="Genomic_DNA"/>
</dbReference>
<accession>A0A8K0GZH7</accession>